<accession>A0A7J5ZAH1</accession>
<keyword evidence="2" id="KW-1185">Reference proteome</keyword>
<dbReference type="Proteomes" id="UP000518266">
    <property type="component" value="Unassembled WGS sequence"/>
</dbReference>
<comment type="caution">
    <text evidence="1">The sequence shown here is derived from an EMBL/GenBank/DDBJ whole genome shotgun (WGS) entry which is preliminary data.</text>
</comment>
<protein>
    <submittedName>
        <fullName evidence="1">Uncharacterized protein</fullName>
    </submittedName>
</protein>
<organism evidence="1 2">
    <name type="scientific">Dissostichus mawsoni</name>
    <name type="common">Antarctic cod</name>
    <dbReference type="NCBI Taxonomy" id="36200"/>
    <lineage>
        <taxon>Eukaryota</taxon>
        <taxon>Metazoa</taxon>
        <taxon>Chordata</taxon>
        <taxon>Craniata</taxon>
        <taxon>Vertebrata</taxon>
        <taxon>Euteleostomi</taxon>
        <taxon>Actinopterygii</taxon>
        <taxon>Neopterygii</taxon>
        <taxon>Teleostei</taxon>
        <taxon>Neoteleostei</taxon>
        <taxon>Acanthomorphata</taxon>
        <taxon>Eupercaria</taxon>
        <taxon>Perciformes</taxon>
        <taxon>Notothenioidei</taxon>
        <taxon>Nototheniidae</taxon>
        <taxon>Dissostichus</taxon>
    </lineage>
</organism>
<dbReference type="EMBL" id="JAAKFY010000004">
    <property type="protein sequence ID" value="KAF3858822.1"/>
    <property type="molecule type" value="Genomic_DNA"/>
</dbReference>
<dbReference type="OrthoDB" id="8942143at2759"/>
<evidence type="ECO:0000313" key="1">
    <source>
        <dbReference type="EMBL" id="KAF3858822.1"/>
    </source>
</evidence>
<gene>
    <name evidence="1" type="ORF">F7725_012023</name>
</gene>
<dbReference type="AlphaFoldDB" id="A0A7J5ZAH1"/>
<name>A0A7J5ZAH1_DISMA</name>
<reference evidence="1 2" key="1">
    <citation type="submission" date="2020-03" db="EMBL/GenBank/DDBJ databases">
        <title>Dissostichus mawsoni Genome sequencing and assembly.</title>
        <authorList>
            <person name="Park H."/>
        </authorList>
    </citation>
    <scope>NUCLEOTIDE SEQUENCE [LARGE SCALE GENOMIC DNA]</scope>
    <source>
        <strain evidence="1">DM0001</strain>
        <tissue evidence="1">Muscle</tissue>
    </source>
</reference>
<sequence length="180" mass="20650">MAKYGGARYDTNMITYTGKVNADAFQISFLQYVYCKFEENKLLGSPEMVAVSVDGNRKLYRFQKINQKSNVWGISLDSSKETSNLNMYRREIFAYPMFLQKEFHSASFLAMDVTCRYAPYLDKVSEALPHLQPLNKGNETLLVCDACPSLQYQMRGTRRVPAPLLVKKWNKLTASYPDVP</sequence>
<evidence type="ECO:0000313" key="2">
    <source>
        <dbReference type="Proteomes" id="UP000518266"/>
    </source>
</evidence>
<proteinExistence type="predicted"/>